<comment type="similarity">
    <text evidence="1">Belongs to the ATP-dependent AMP-binding enzyme family.</text>
</comment>
<feature type="domain" description="AMP-dependent synthetase/ligase" evidence="5">
    <location>
        <begin position="23"/>
        <end position="403"/>
    </location>
</feature>
<keyword evidence="8" id="KW-1185">Reference proteome</keyword>
<dbReference type="InterPro" id="IPR020845">
    <property type="entry name" value="AMP-binding_CS"/>
</dbReference>
<dbReference type="InterPro" id="IPR000873">
    <property type="entry name" value="AMP-dep_synth/lig_dom"/>
</dbReference>
<dbReference type="PANTHER" id="PTHR43859:SF4">
    <property type="entry name" value="BUTANOATE--COA LIGASE AAE1-RELATED"/>
    <property type="match status" value="1"/>
</dbReference>
<dbReference type="AlphaFoldDB" id="A0A3A8EKA1"/>
<evidence type="ECO:0000259" key="5">
    <source>
        <dbReference type="Pfam" id="PF00501"/>
    </source>
</evidence>
<dbReference type="InterPro" id="IPR025110">
    <property type="entry name" value="AMP-bd_C"/>
</dbReference>
<dbReference type="SUPFAM" id="SSF56801">
    <property type="entry name" value="Acetyl-CoA synthetase-like"/>
    <property type="match status" value="1"/>
</dbReference>
<organism evidence="7 8">
    <name type="scientific">Acinetobacter guerrae</name>
    <dbReference type="NCBI Taxonomy" id="1843371"/>
    <lineage>
        <taxon>Bacteria</taxon>
        <taxon>Pseudomonadati</taxon>
        <taxon>Pseudomonadota</taxon>
        <taxon>Gammaproteobacteria</taxon>
        <taxon>Moraxellales</taxon>
        <taxon>Moraxellaceae</taxon>
        <taxon>Acinetobacter</taxon>
    </lineage>
</organism>
<dbReference type="InterPro" id="IPR045851">
    <property type="entry name" value="AMP-bd_C_sf"/>
</dbReference>
<dbReference type="Gene3D" id="3.30.300.30">
    <property type="match status" value="1"/>
</dbReference>
<evidence type="ECO:0000259" key="6">
    <source>
        <dbReference type="Pfam" id="PF13193"/>
    </source>
</evidence>
<reference evidence="7 8" key="1">
    <citation type="submission" date="2018-09" db="EMBL/GenBank/DDBJ databases">
        <title>The draft genome of Acinetobacter spp. strains.</title>
        <authorList>
            <person name="Qin J."/>
            <person name="Feng Y."/>
            <person name="Zong Z."/>
        </authorList>
    </citation>
    <scope>NUCLEOTIDE SEQUENCE [LARGE SCALE GENOMIC DNA]</scope>
    <source>
        <strain evidence="7 8">WCHAc060096</strain>
    </source>
</reference>
<dbReference type="PANTHER" id="PTHR43859">
    <property type="entry name" value="ACYL-ACTIVATING ENZYME"/>
    <property type="match status" value="1"/>
</dbReference>
<dbReference type="RefSeq" id="WP_120370075.1">
    <property type="nucleotide sequence ID" value="NZ_RAXU01000008.1"/>
</dbReference>
<keyword evidence="4" id="KW-0443">Lipid metabolism</keyword>
<dbReference type="GO" id="GO:0006631">
    <property type="term" value="P:fatty acid metabolic process"/>
    <property type="evidence" value="ECO:0007669"/>
    <property type="project" value="UniProtKB-KW"/>
</dbReference>
<evidence type="ECO:0000313" key="7">
    <source>
        <dbReference type="EMBL" id="RKG33926.1"/>
    </source>
</evidence>
<dbReference type="FunFam" id="3.40.50.12780:FF:000003">
    <property type="entry name" value="Long-chain-fatty-acid--CoA ligase FadD"/>
    <property type="match status" value="1"/>
</dbReference>
<dbReference type="InterPro" id="IPR042099">
    <property type="entry name" value="ANL_N_sf"/>
</dbReference>
<evidence type="ECO:0000256" key="4">
    <source>
        <dbReference type="ARBA" id="ARBA00023098"/>
    </source>
</evidence>
<accession>A0A3A8EKA1</accession>
<gene>
    <name evidence="7" type="ORF">D7V21_07950</name>
</gene>
<dbReference type="NCBIfam" id="NF004837">
    <property type="entry name" value="PRK06187.1"/>
    <property type="match status" value="1"/>
</dbReference>
<keyword evidence="3" id="KW-0276">Fatty acid metabolism</keyword>
<dbReference type="EMBL" id="RAXU01000008">
    <property type="protein sequence ID" value="RKG33926.1"/>
    <property type="molecule type" value="Genomic_DNA"/>
</dbReference>
<dbReference type="Proteomes" id="UP000269001">
    <property type="component" value="Unassembled WGS sequence"/>
</dbReference>
<dbReference type="Pfam" id="PF13193">
    <property type="entry name" value="AMP-binding_C"/>
    <property type="match status" value="1"/>
</dbReference>
<dbReference type="Pfam" id="PF00501">
    <property type="entry name" value="AMP-binding"/>
    <property type="match status" value="1"/>
</dbReference>
<dbReference type="Gene3D" id="3.40.50.12780">
    <property type="entry name" value="N-terminal domain of ligase-like"/>
    <property type="match status" value="1"/>
</dbReference>
<keyword evidence="2 7" id="KW-0436">Ligase</keyword>
<dbReference type="PROSITE" id="PS00455">
    <property type="entry name" value="AMP_BINDING"/>
    <property type="match status" value="1"/>
</dbReference>
<feature type="domain" description="AMP-binding enzyme C-terminal" evidence="6">
    <location>
        <begin position="453"/>
        <end position="527"/>
    </location>
</feature>
<dbReference type="CDD" id="cd12118">
    <property type="entry name" value="ttLC_FACS_AEE21_like"/>
    <property type="match status" value="1"/>
</dbReference>
<comment type="caution">
    <text evidence="7">The sequence shown here is derived from an EMBL/GenBank/DDBJ whole genome shotgun (WGS) entry which is preliminary data.</text>
</comment>
<name>A0A3A8EKA1_9GAMM</name>
<proteinExistence type="inferred from homology"/>
<sequence>MNAYDELPKTAANFVALSPLRYLERAAYIYPDQSAIIHGTRQLSWKQTYQRCCQFAHQLQQLGIQKNDTVSVLLPNIPAMIEAHFAVPMAGAVLNTLNTRLDAKTIAFMLEHAETKVLLVDPEFAQVAQEALSLVSQQIYVIDVADAEYESELSNPIGQIEYETWLSQGDTHFEWSLPNDEWDAISLNYTSGTTGNPKGVVYHHRGAYLNAASNIIACGMTPRARYLWTLPLFHCNGWCFAWTIAANGGTNVCLRKVDPELVFKLIAEHKVDYFCGAPIVLSMLINAPKDKQLKLDHRVEVMVAGASPPAAIIEGMRHIGINVTHVYGLTETYGPSALCASQAGWNDLSIQEQAQLHSRQGVPYPLQDSMRVLDPETMQPVPADGQTLGEIMFRGNIVMKGYLKNPKATEEAFAGGWFHSGDLAVCHTDGYAKITDRAKDVIISGGENISSLEVEEVLYQHPAVMTAAVVAQPDPRWQEVPCAFIELKQGASVTTDELIAHCQQKLARFKVPKDIVITEIPKTSTGKLQKFILREWAKERATGEFS</sequence>
<dbReference type="FunFam" id="3.30.300.30:FF:000008">
    <property type="entry name" value="2,3-dihydroxybenzoate-AMP ligase"/>
    <property type="match status" value="1"/>
</dbReference>
<evidence type="ECO:0000256" key="2">
    <source>
        <dbReference type="ARBA" id="ARBA00022598"/>
    </source>
</evidence>
<evidence type="ECO:0000256" key="1">
    <source>
        <dbReference type="ARBA" id="ARBA00006432"/>
    </source>
</evidence>
<dbReference type="NCBIfam" id="NF006020">
    <property type="entry name" value="PRK08162.1"/>
    <property type="match status" value="1"/>
</dbReference>
<protein>
    <submittedName>
        <fullName evidence="7">Long-chain-fatty-acid--CoA ligase</fullName>
    </submittedName>
</protein>
<dbReference type="GO" id="GO:0016874">
    <property type="term" value="F:ligase activity"/>
    <property type="evidence" value="ECO:0007669"/>
    <property type="project" value="UniProtKB-KW"/>
</dbReference>
<evidence type="ECO:0000256" key="3">
    <source>
        <dbReference type="ARBA" id="ARBA00022832"/>
    </source>
</evidence>
<evidence type="ECO:0000313" key="8">
    <source>
        <dbReference type="Proteomes" id="UP000269001"/>
    </source>
</evidence>